<organism evidence="3 4">
    <name type="scientific">Akkermansia biwaensis</name>
    <dbReference type="NCBI Taxonomy" id="2946555"/>
    <lineage>
        <taxon>Bacteria</taxon>
        <taxon>Pseudomonadati</taxon>
        <taxon>Verrucomicrobiota</taxon>
        <taxon>Verrucomicrobiia</taxon>
        <taxon>Verrucomicrobiales</taxon>
        <taxon>Akkermansiaceae</taxon>
        <taxon>Akkermansia</taxon>
    </lineage>
</organism>
<evidence type="ECO:0000256" key="1">
    <source>
        <dbReference type="SAM" id="MobiDB-lite"/>
    </source>
</evidence>
<name>A0ABM7ZJK7_9BACT</name>
<proteinExistence type="predicted"/>
<accession>A0ABM7ZJK7</accession>
<evidence type="ECO:0000313" key="3">
    <source>
        <dbReference type="EMBL" id="BDL44954.1"/>
    </source>
</evidence>
<feature type="compositionally biased region" description="Basic and acidic residues" evidence="1">
    <location>
        <begin position="158"/>
        <end position="185"/>
    </location>
</feature>
<keyword evidence="2" id="KW-1133">Transmembrane helix</keyword>
<evidence type="ECO:0000313" key="4">
    <source>
        <dbReference type="Proteomes" id="UP001062263"/>
    </source>
</evidence>
<reference evidence="3" key="1">
    <citation type="submission" date="2022-06" db="EMBL/GenBank/DDBJ databases">
        <title>Akkermansia biwalacus sp. nov., an anaerobic mucin-degrading bacterium isolated from human intestine.</title>
        <authorList>
            <person name="Kobayashi Y."/>
            <person name="Inoue S."/>
            <person name="Kawahara T."/>
            <person name="Kohda N."/>
        </authorList>
    </citation>
    <scope>NUCLEOTIDE SEQUENCE</scope>
    <source>
        <strain evidence="3">WON2089</strain>
    </source>
</reference>
<feature type="region of interest" description="Disordered" evidence="1">
    <location>
        <begin position="155"/>
        <end position="191"/>
    </location>
</feature>
<keyword evidence="4" id="KW-1185">Reference proteome</keyword>
<keyword evidence="2" id="KW-0812">Transmembrane</keyword>
<evidence type="ECO:0000256" key="2">
    <source>
        <dbReference type="SAM" id="Phobius"/>
    </source>
</evidence>
<dbReference type="EMBL" id="AP025943">
    <property type="protein sequence ID" value="BDL44954.1"/>
    <property type="molecule type" value="Genomic_DNA"/>
</dbReference>
<dbReference type="Proteomes" id="UP001062263">
    <property type="component" value="Chromosome"/>
</dbReference>
<evidence type="ECO:0008006" key="5">
    <source>
        <dbReference type="Google" id="ProtNLM"/>
    </source>
</evidence>
<sequence length="191" mass="20762">MAARVIDLAAGRRTVAVMRNLYAVLPCVAAGGLVLAACSVTYGNKAVASASSYEGLKPGRATKADVYETLGQPSDVLEMEKGVLWTYRYRKAKNNLVGNIPLFGVGLIAGGKNGDVYTVLVLFDRKGVLLSRTADRRKLYTSNLASLKRSVDDMMEDNSSHRRVEAEMKKIGKPFSEEAARESRLLESSLD</sequence>
<gene>
    <name evidence="3" type="ORF">Abiwalacus_25280</name>
</gene>
<feature type="transmembrane region" description="Helical" evidence="2">
    <location>
        <begin position="21"/>
        <end position="42"/>
    </location>
</feature>
<keyword evidence="2" id="KW-0472">Membrane</keyword>
<protein>
    <recommendedName>
        <fullName evidence="5">Lipoprotein SmpA/OmlA domain-containing protein</fullName>
    </recommendedName>
</protein>